<evidence type="ECO:0000313" key="4">
    <source>
        <dbReference type="Proteomes" id="UP001550044"/>
    </source>
</evidence>
<keyword evidence="2" id="KW-0472">Membrane</keyword>
<keyword evidence="2" id="KW-0812">Transmembrane</keyword>
<dbReference type="Proteomes" id="UP001550044">
    <property type="component" value="Unassembled WGS sequence"/>
</dbReference>
<sequence>MQKVRLYTSTAAALSLITGLLAWPVIGESSHLTAQVLISVLSGVAALTIVAPHAIGLSDRGDESIKLCSTYGAMYRELLEAKEQLATGSLKDPSQVADIICQFERIQERRDALALPDGDGHTDHAYALERIKEIGRRGWSVPGGLREIARPLLPSVRTRPQVSRTPTVDDEAVIAALIYVLKSGGAAQQMPPYSEVPTSNVHRPPLPVRPRTEVRGENSPGEAGRNSRPGSADPSPVVIDSTHVRTTETAKPHIGAPHSEPGLPTL</sequence>
<keyword evidence="2" id="KW-1133">Transmembrane helix</keyword>
<feature type="region of interest" description="Disordered" evidence="1">
    <location>
        <begin position="188"/>
        <end position="266"/>
    </location>
</feature>
<gene>
    <name evidence="3" type="ORF">ABZV61_29740</name>
</gene>
<keyword evidence="4" id="KW-1185">Reference proteome</keyword>
<evidence type="ECO:0000256" key="1">
    <source>
        <dbReference type="SAM" id="MobiDB-lite"/>
    </source>
</evidence>
<evidence type="ECO:0000313" key="3">
    <source>
        <dbReference type="EMBL" id="MET8436889.1"/>
    </source>
</evidence>
<feature type="transmembrane region" description="Helical" evidence="2">
    <location>
        <begin position="32"/>
        <end position="51"/>
    </location>
</feature>
<dbReference type="EMBL" id="JBEXIP010000031">
    <property type="protein sequence ID" value="MET8436889.1"/>
    <property type="molecule type" value="Genomic_DNA"/>
</dbReference>
<name>A0ABV2UIJ3_9ACTN</name>
<proteinExistence type="predicted"/>
<evidence type="ECO:0008006" key="5">
    <source>
        <dbReference type="Google" id="ProtNLM"/>
    </source>
</evidence>
<organism evidence="3 4">
    <name type="scientific">Streptomyces sp. 900116325</name>
    <dbReference type="NCBI Taxonomy" id="3154295"/>
    <lineage>
        <taxon>Bacteria</taxon>
        <taxon>Bacillati</taxon>
        <taxon>Actinomycetota</taxon>
        <taxon>Actinomycetes</taxon>
        <taxon>Kitasatosporales</taxon>
        <taxon>Streptomycetaceae</taxon>
        <taxon>Streptomyces</taxon>
    </lineage>
</organism>
<accession>A0ABV2UIJ3</accession>
<reference evidence="3 4" key="1">
    <citation type="submission" date="2024-06" db="EMBL/GenBank/DDBJ databases">
        <title>The Natural Products Discovery Center: Release of the First 8490 Sequenced Strains for Exploring Actinobacteria Biosynthetic Diversity.</title>
        <authorList>
            <person name="Kalkreuter E."/>
            <person name="Kautsar S.A."/>
            <person name="Yang D."/>
            <person name="Bader C.D."/>
            <person name="Teijaro C.N."/>
            <person name="Fluegel L."/>
            <person name="Davis C.M."/>
            <person name="Simpson J.R."/>
            <person name="Lauterbach L."/>
            <person name="Steele A.D."/>
            <person name="Gui C."/>
            <person name="Meng S."/>
            <person name="Li G."/>
            <person name="Viehrig K."/>
            <person name="Ye F."/>
            <person name="Su P."/>
            <person name="Kiefer A.F."/>
            <person name="Nichols A."/>
            <person name="Cepeda A.J."/>
            <person name="Yan W."/>
            <person name="Fan B."/>
            <person name="Jiang Y."/>
            <person name="Adhikari A."/>
            <person name="Zheng C.-J."/>
            <person name="Schuster L."/>
            <person name="Cowan T.M."/>
            <person name="Smanski M.J."/>
            <person name="Chevrette M.G."/>
            <person name="De Carvalho L.P.S."/>
            <person name="Shen B."/>
        </authorList>
    </citation>
    <scope>NUCLEOTIDE SEQUENCE [LARGE SCALE GENOMIC DNA]</scope>
    <source>
        <strain evidence="3 4">NPDC005137</strain>
    </source>
</reference>
<feature type="compositionally biased region" description="Basic and acidic residues" evidence="1">
    <location>
        <begin position="242"/>
        <end position="251"/>
    </location>
</feature>
<comment type="caution">
    <text evidence="3">The sequence shown here is derived from an EMBL/GenBank/DDBJ whole genome shotgun (WGS) entry which is preliminary data.</text>
</comment>
<protein>
    <recommendedName>
        <fullName evidence="5">SMODS and SLOG-associating 2TM effector domain-containing protein</fullName>
    </recommendedName>
</protein>
<dbReference type="RefSeq" id="WP_356711708.1">
    <property type="nucleotide sequence ID" value="NZ_JBEXIP010000031.1"/>
</dbReference>
<evidence type="ECO:0000256" key="2">
    <source>
        <dbReference type="SAM" id="Phobius"/>
    </source>
</evidence>